<feature type="non-terminal residue" evidence="1">
    <location>
        <position position="1"/>
    </location>
</feature>
<dbReference type="AlphaFoldDB" id="A0A225UF62"/>
<evidence type="ECO:0008006" key="3">
    <source>
        <dbReference type="Google" id="ProtNLM"/>
    </source>
</evidence>
<dbReference type="OrthoDB" id="124578at2759"/>
<gene>
    <name evidence="1" type="ORF">PHMEG_00039597</name>
</gene>
<comment type="caution">
    <text evidence="1">The sequence shown here is derived from an EMBL/GenBank/DDBJ whole genome shotgun (WGS) entry which is preliminary data.</text>
</comment>
<protein>
    <recommendedName>
        <fullName evidence="3">SWIM-type domain-containing protein</fullName>
    </recommendedName>
</protein>
<sequence length="305" mass="34743">FHFMENVHKAIKGFPSVVANMIVRAIYDLHFARSWEAFVRLRDGRVRRWFTDYALVGFTKYMCGQWLYGRFNCWQAFTTPCGYATTNNPAETFNASLKRDYTLRRRLKMGALLHELSSCCASTSESPKTFMTTPVLASTLTRRAQDMKRAGLLSMKEGQDSGFTCAGAPQVVRVLSMRPPRITVAPNKRTEVEIAVSAQMGSNYARMEVEGQPWGGWPVDVQQQWCPCNYWFAFGACVHVIFTLRSWAHVDSSGHEVLVSRRKRRSPARYWSSSQLRLTQHSPESALASLETMCATFTTHTLMYT</sequence>
<organism evidence="1 2">
    <name type="scientific">Phytophthora megakarya</name>
    <dbReference type="NCBI Taxonomy" id="4795"/>
    <lineage>
        <taxon>Eukaryota</taxon>
        <taxon>Sar</taxon>
        <taxon>Stramenopiles</taxon>
        <taxon>Oomycota</taxon>
        <taxon>Peronosporomycetes</taxon>
        <taxon>Peronosporales</taxon>
        <taxon>Peronosporaceae</taxon>
        <taxon>Phytophthora</taxon>
    </lineage>
</organism>
<evidence type="ECO:0000313" key="2">
    <source>
        <dbReference type="Proteomes" id="UP000198211"/>
    </source>
</evidence>
<evidence type="ECO:0000313" key="1">
    <source>
        <dbReference type="EMBL" id="OWY91714.1"/>
    </source>
</evidence>
<dbReference type="EMBL" id="NBNE01019642">
    <property type="protein sequence ID" value="OWY91714.1"/>
    <property type="molecule type" value="Genomic_DNA"/>
</dbReference>
<keyword evidence="2" id="KW-1185">Reference proteome</keyword>
<reference evidence="2" key="1">
    <citation type="submission" date="2017-03" db="EMBL/GenBank/DDBJ databases">
        <title>Phytopthora megakarya and P. palmivora, two closely related causual agents of cacao black pod achieved similar genome size and gene model numbers by different mechanisms.</title>
        <authorList>
            <person name="Ali S."/>
            <person name="Shao J."/>
            <person name="Larry D.J."/>
            <person name="Kronmiller B."/>
            <person name="Shen D."/>
            <person name="Strem M.D."/>
            <person name="Melnick R.L."/>
            <person name="Guiltinan M.J."/>
            <person name="Tyler B.M."/>
            <person name="Meinhardt L.W."/>
            <person name="Bailey B.A."/>
        </authorList>
    </citation>
    <scope>NUCLEOTIDE SEQUENCE [LARGE SCALE GENOMIC DNA]</scope>
    <source>
        <strain evidence="2">zdho120</strain>
    </source>
</reference>
<accession>A0A225UF62</accession>
<name>A0A225UF62_9STRA</name>
<dbReference type="Proteomes" id="UP000198211">
    <property type="component" value="Unassembled WGS sequence"/>
</dbReference>
<proteinExistence type="predicted"/>